<comment type="function">
    <text evidence="12">Initiates the restart of stalled replication forks, which reloads the replicative helicase on sites other than the origin of replication. Recognizes and binds to abandoned replication forks and remodels them to uncover a helicase loading site. Promotes assembly of the primosome at these replication forks.</text>
</comment>
<dbReference type="CDD" id="cd17929">
    <property type="entry name" value="DEXHc_priA"/>
    <property type="match status" value="1"/>
</dbReference>
<keyword evidence="2 12" id="KW-0235">DNA replication</keyword>
<feature type="binding site" evidence="12">
    <location>
        <position position="541"/>
    </location>
    <ligand>
        <name>Zn(2+)</name>
        <dbReference type="ChEBI" id="CHEBI:29105"/>
        <label>2</label>
    </ligand>
</feature>
<evidence type="ECO:0000313" key="15">
    <source>
        <dbReference type="EMBL" id="APB30479.1"/>
    </source>
</evidence>
<dbReference type="EMBL" id="CP017267">
    <property type="protein sequence ID" value="APB30479.1"/>
    <property type="molecule type" value="Genomic_DNA"/>
</dbReference>
<feature type="domain" description="Helicase ATP-binding" evidence="13">
    <location>
        <begin position="285"/>
        <end position="451"/>
    </location>
</feature>
<dbReference type="OrthoDB" id="9759544at2"/>
<dbReference type="InterPro" id="IPR041222">
    <property type="entry name" value="PriA_3primeBD"/>
</dbReference>
<keyword evidence="10 12" id="KW-0413">Isomerase</keyword>
<dbReference type="InterPro" id="IPR006935">
    <property type="entry name" value="Helicase/UvrB_N"/>
</dbReference>
<dbReference type="GO" id="GO:0008270">
    <property type="term" value="F:zinc ion binding"/>
    <property type="evidence" value="ECO:0007669"/>
    <property type="project" value="UniProtKB-UniRule"/>
</dbReference>
<keyword evidence="7 12" id="KW-0862">Zinc</keyword>
<gene>
    <name evidence="12" type="primary">priA</name>
    <name evidence="15" type="ORF">BHY08_00740</name>
</gene>
<comment type="subunit">
    <text evidence="12">Component of the replication restart primosome.</text>
</comment>
<dbReference type="Pfam" id="PF18074">
    <property type="entry name" value="PriA_C"/>
    <property type="match status" value="1"/>
</dbReference>
<dbReference type="InterPro" id="IPR042115">
    <property type="entry name" value="PriA_3primeBD_sf"/>
</dbReference>
<dbReference type="Pfam" id="PF04851">
    <property type="entry name" value="ResIII"/>
    <property type="match status" value="1"/>
</dbReference>
<keyword evidence="16" id="KW-1185">Reference proteome</keyword>
<name>A0A1J0A3H9_9ENTE</name>
<dbReference type="GO" id="GO:0005524">
    <property type="term" value="F:ATP binding"/>
    <property type="evidence" value="ECO:0007669"/>
    <property type="project" value="UniProtKB-UniRule"/>
</dbReference>
<dbReference type="AlphaFoldDB" id="A0A1J0A3H9"/>
<dbReference type="STRING" id="519472.BHY08_00740"/>
<evidence type="ECO:0000256" key="11">
    <source>
        <dbReference type="ARBA" id="ARBA00048988"/>
    </source>
</evidence>
<dbReference type="GO" id="GO:0016887">
    <property type="term" value="F:ATP hydrolysis activity"/>
    <property type="evidence" value="ECO:0007669"/>
    <property type="project" value="RHEA"/>
</dbReference>
<dbReference type="Gene3D" id="3.40.50.300">
    <property type="entry name" value="P-loop containing nucleotide triphosphate hydrolases"/>
    <property type="match status" value="2"/>
</dbReference>
<dbReference type="GO" id="GO:1990077">
    <property type="term" value="C:primosome complex"/>
    <property type="evidence" value="ECO:0007669"/>
    <property type="project" value="UniProtKB-UniRule"/>
</dbReference>
<dbReference type="GO" id="GO:0006269">
    <property type="term" value="P:DNA replication, synthesis of primer"/>
    <property type="evidence" value="ECO:0007669"/>
    <property type="project" value="UniProtKB-KW"/>
</dbReference>
<dbReference type="InterPro" id="IPR027417">
    <property type="entry name" value="P-loop_NTPase"/>
</dbReference>
<dbReference type="Pfam" id="PF00271">
    <property type="entry name" value="Helicase_C"/>
    <property type="match status" value="1"/>
</dbReference>
<feature type="binding site" evidence="12">
    <location>
        <position position="523"/>
    </location>
    <ligand>
        <name>Zn(2+)</name>
        <dbReference type="ChEBI" id="CHEBI:29105"/>
        <label>2</label>
    </ligand>
</feature>
<evidence type="ECO:0000313" key="16">
    <source>
        <dbReference type="Proteomes" id="UP000191200"/>
    </source>
</evidence>
<dbReference type="SUPFAM" id="SSF52540">
    <property type="entry name" value="P-loop containing nucleoside triphosphate hydrolases"/>
    <property type="match status" value="2"/>
</dbReference>
<evidence type="ECO:0000256" key="7">
    <source>
        <dbReference type="ARBA" id="ARBA00022833"/>
    </source>
</evidence>
<feature type="binding site" evidence="12">
    <location>
        <position position="557"/>
    </location>
    <ligand>
        <name>Zn(2+)</name>
        <dbReference type="ChEBI" id="CHEBI:29105"/>
        <label>1</label>
    </ligand>
</feature>
<evidence type="ECO:0000256" key="1">
    <source>
        <dbReference type="ARBA" id="ARBA00022515"/>
    </source>
</evidence>
<feature type="binding site" evidence="12">
    <location>
        <position position="526"/>
    </location>
    <ligand>
        <name>Zn(2+)</name>
        <dbReference type="ChEBI" id="CHEBI:29105"/>
        <label>2</label>
    </ligand>
</feature>
<keyword evidence="1 12" id="KW-0639">Primosome</keyword>
<dbReference type="NCBIfam" id="NF004066">
    <property type="entry name" value="PRK05580.1-3"/>
    <property type="match status" value="1"/>
</dbReference>
<feature type="binding site" evidence="12">
    <location>
        <position position="554"/>
    </location>
    <ligand>
        <name>Zn(2+)</name>
        <dbReference type="ChEBI" id="CHEBI:29105"/>
        <label>1</label>
    </ligand>
</feature>
<evidence type="ECO:0000256" key="5">
    <source>
        <dbReference type="ARBA" id="ARBA00022801"/>
    </source>
</evidence>
<evidence type="ECO:0000259" key="13">
    <source>
        <dbReference type="PROSITE" id="PS51192"/>
    </source>
</evidence>
<dbReference type="PROSITE" id="PS51194">
    <property type="entry name" value="HELICASE_CTER"/>
    <property type="match status" value="1"/>
</dbReference>
<dbReference type="FunFam" id="3.40.1440.60:FF:000001">
    <property type="entry name" value="Primosomal protein N"/>
    <property type="match status" value="1"/>
</dbReference>
<evidence type="ECO:0000256" key="3">
    <source>
        <dbReference type="ARBA" id="ARBA00022723"/>
    </source>
</evidence>
<dbReference type="GO" id="GO:0003677">
    <property type="term" value="F:DNA binding"/>
    <property type="evidence" value="ECO:0007669"/>
    <property type="project" value="UniProtKB-UniRule"/>
</dbReference>
<reference evidence="15 16" key="1">
    <citation type="submission" date="2016-09" db="EMBL/GenBank/DDBJ databases">
        <title>Vagococcus teuberi sp. nov., isolated from the Malian artisanal sour milk fene.</title>
        <authorList>
            <person name="Wullschleger S."/>
            <person name="Seifert C."/>
            <person name="Baumgartner S."/>
            <person name="Lacroix C."/>
            <person name="Bonfoh B."/>
            <person name="Stevens M.J."/>
            <person name="Meile L."/>
        </authorList>
    </citation>
    <scope>NUCLEOTIDE SEQUENCE [LARGE SCALE GENOMIC DNA]</scope>
    <source>
        <strain evidence="15 16">DSM 21459</strain>
    </source>
</reference>
<comment type="catalytic activity">
    <reaction evidence="12">
        <text>Couples ATP hydrolysis with the unwinding of duplex DNA by translocating in the 3'-5' direction.</text>
        <dbReference type="EC" id="5.6.2.4"/>
    </reaction>
</comment>
<feature type="binding site" evidence="12">
    <location>
        <position position="544"/>
    </location>
    <ligand>
        <name>Zn(2+)</name>
        <dbReference type="ChEBI" id="CHEBI:29105"/>
        <label>2</label>
    </ligand>
</feature>
<keyword evidence="3 12" id="KW-0479">Metal-binding</keyword>
<dbReference type="Pfam" id="PF17764">
    <property type="entry name" value="PriA_3primeBD"/>
    <property type="match status" value="1"/>
</dbReference>
<dbReference type="Proteomes" id="UP000191200">
    <property type="component" value="Chromosome"/>
</dbReference>
<keyword evidence="9 12" id="KW-0238">DNA-binding</keyword>
<proteinExistence type="inferred from homology"/>
<dbReference type="HAMAP" id="MF_00983">
    <property type="entry name" value="PriA"/>
    <property type="match status" value="1"/>
</dbReference>
<comment type="catalytic activity">
    <reaction evidence="11 12">
        <text>ATP + H2O = ADP + phosphate + H(+)</text>
        <dbReference type="Rhea" id="RHEA:13065"/>
        <dbReference type="ChEBI" id="CHEBI:15377"/>
        <dbReference type="ChEBI" id="CHEBI:15378"/>
        <dbReference type="ChEBI" id="CHEBI:30616"/>
        <dbReference type="ChEBI" id="CHEBI:43474"/>
        <dbReference type="ChEBI" id="CHEBI:456216"/>
        <dbReference type="EC" id="5.6.2.4"/>
    </reaction>
</comment>
<dbReference type="FunFam" id="3.40.50.300:FF:000489">
    <property type="entry name" value="Primosome assembly protein PriA"/>
    <property type="match status" value="1"/>
</dbReference>
<evidence type="ECO:0000256" key="10">
    <source>
        <dbReference type="ARBA" id="ARBA00023235"/>
    </source>
</evidence>
<evidence type="ECO:0000259" key="14">
    <source>
        <dbReference type="PROSITE" id="PS51194"/>
    </source>
</evidence>
<keyword evidence="5 12" id="KW-0378">Hydrolase</keyword>
<protein>
    <recommendedName>
        <fullName evidence="12">Replication restart protein PriA</fullName>
    </recommendedName>
    <alternativeName>
        <fullName evidence="12">ATP-dependent DNA helicase PriA</fullName>
        <ecNumber evidence="12">5.6.2.4</ecNumber>
    </alternativeName>
    <alternativeName>
        <fullName evidence="12">DNA 3'-5' helicase PriA</fullName>
    </alternativeName>
</protein>
<evidence type="ECO:0000256" key="6">
    <source>
        <dbReference type="ARBA" id="ARBA00022806"/>
    </source>
</evidence>
<evidence type="ECO:0000256" key="12">
    <source>
        <dbReference type="HAMAP-Rule" id="MF_00983"/>
    </source>
</evidence>
<dbReference type="Pfam" id="PF18319">
    <property type="entry name" value="Zn_ribbon_PriA"/>
    <property type="match status" value="1"/>
</dbReference>
<dbReference type="GO" id="GO:0043138">
    <property type="term" value="F:3'-5' DNA helicase activity"/>
    <property type="evidence" value="ECO:0007669"/>
    <property type="project" value="UniProtKB-EC"/>
</dbReference>
<dbReference type="InterPro" id="IPR001650">
    <property type="entry name" value="Helicase_C-like"/>
</dbReference>
<sequence length="808" mass="92630">MSKIAHVIVDVPTMQTDQPFTYLVPQEIDEAVEVGVRVEVPFGNGNRHIQGFVVGVDFLNNQTEDSDQLKPLVGVLDLHPVVNDELLQLADEMAKTTFAFKITCLQTMLPSVMRSTYKKWLVAIKDVPQRIEEEVFLGLGERDWEEIKESSYLSELHRLRQAGCVDVRYEVTTKNKVKTMKVVQANLPREMLLDIQVNTRKNAHQKHRLLNFFIDAQEGEFSVKELVEEHDLSRQVIKEAVELGWLLEEEREVYRDPYKNRVFQQDEALVLNDEQQVALDRVTEATSENKNEVFLLEGITGSGKTEVYLQAISNVLDEGKTAIMLVPEISLTPQTVTRFKRRFGDKVAVLHSGLSQGEKYDEWRKIERKEAQVVVGARSAVFAPLENIGLIIIDEEHETSYKQDESPRYHARNLAIWRGEYHHCPVLLGSATPSLESRARAQKNVYHLLQLTKRASDNAVLPTVSVVDMRRELKQGVTGSFSAPLLTELTERLEKKEQSVLMLNRRGYSSFMMCRDCGYVLPCPNCDISLTLHMDTKSMKCHYCGHEEGIPQCCPICDSKKIRYYGTGTQKVEEELQQLLPDARILRMDVDTTRRKGSHERLLQKFEAKEADILLGTQMIAKGLDFPNVTLVGVLNADTALNLPDFRSSERTFQLLTQVSGRAGRGEKLGKVIIQTFNPEHYAITLAKNQHYEAFYHHEMNLRRQGKYPPYYYTVQLVVSHEEELQAAKKMHEIANKIKQALTPQAVILGPTPKPMARMNRRYFYQTVIKYRFEENLGRVLEEILQESQKDIRSGLRVSIDMEPQHFI</sequence>
<evidence type="ECO:0000256" key="9">
    <source>
        <dbReference type="ARBA" id="ARBA00023125"/>
    </source>
</evidence>
<dbReference type="InterPro" id="IPR040498">
    <property type="entry name" value="PriA_CRR"/>
</dbReference>
<dbReference type="EC" id="5.6.2.4" evidence="12"/>
<dbReference type="RefSeq" id="WP_071456044.1">
    <property type="nucleotide sequence ID" value="NZ_CP017267.1"/>
</dbReference>
<dbReference type="CDD" id="cd18804">
    <property type="entry name" value="SF2_C_priA"/>
    <property type="match status" value="1"/>
</dbReference>
<evidence type="ECO:0000256" key="2">
    <source>
        <dbReference type="ARBA" id="ARBA00022705"/>
    </source>
</evidence>
<dbReference type="GO" id="GO:0006310">
    <property type="term" value="P:DNA recombination"/>
    <property type="evidence" value="ECO:0007669"/>
    <property type="project" value="InterPro"/>
</dbReference>
<comment type="similarity">
    <text evidence="12">Belongs to the helicase family. PriA subfamily.</text>
</comment>
<dbReference type="PROSITE" id="PS51192">
    <property type="entry name" value="HELICASE_ATP_BIND_1"/>
    <property type="match status" value="1"/>
</dbReference>
<dbReference type="Gene3D" id="3.40.1440.60">
    <property type="entry name" value="PriA, 3(prime) DNA-binding domain"/>
    <property type="match status" value="1"/>
</dbReference>
<accession>A0A1J0A3H9</accession>
<dbReference type="KEGG" id="vte:BHY08_00740"/>
<dbReference type="GO" id="GO:0006270">
    <property type="term" value="P:DNA replication initiation"/>
    <property type="evidence" value="ECO:0007669"/>
    <property type="project" value="TreeGrafter"/>
</dbReference>
<dbReference type="NCBIfam" id="TIGR00595">
    <property type="entry name" value="priA"/>
    <property type="match status" value="1"/>
</dbReference>
<feature type="binding site" evidence="12">
    <location>
        <position position="514"/>
    </location>
    <ligand>
        <name>Zn(2+)</name>
        <dbReference type="ChEBI" id="CHEBI:29105"/>
        <label>1</label>
    </ligand>
</feature>
<keyword evidence="4 12" id="KW-0547">Nucleotide-binding</keyword>
<dbReference type="GO" id="GO:0006302">
    <property type="term" value="P:double-strand break repair"/>
    <property type="evidence" value="ECO:0007669"/>
    <property type="project" value="InterPro"/>
</dbReference>
<feature type="binding site" evidence="12">
    <location>
        <position position="517"/>
    </location>
    <ligand>
        <name>Zn(2+)</name>
        <dbReference type="ChEBI" id="CHEBI:29105"/>
        <label>1</label>
    </ligand>
</feature>
<dbReference type="InterPro" id="IPR005259">
    <property type="entry name" value="PriA"/>
</dbReference>
<dbReference type="InterPro" id="IPR014001">
    <property type="entry name" value="Helicase_ATP-bd"/>
</dbReference>
<keyword evidence="6 12" id="KW-0347">Helicase</keyword>
<dbReference type="PANTHER" id="PTHR30580:SF0">
    <property type="entry name" value="PRIMOSOMAL PROTEIN N"/>
    <property type="match status" value="1"/>
</dbReference>
<dbReference type="InterPro" id="IPR041236">
    <property type="entry name" value="PriA_C"/>
</dbReference>
<keyword evidence="8 12" id="KW-0067">ATP-binding</keyword>
<organism evidence="15 16">
    <name type="scientific">Vagococcus teuberi</name>
    <dbReference type="NCBI Taxonomy" id="519472"/>
    <lineage>
        <taxon>Bacteria</taxon>
        <taxon>Bacillati</taxon>
        <taxon>Bacillota</taxon>
        <taxon>Bacilli</taxon>
        <taxon>Lactobacillales</taxon>
        <taxon>Enterococcaceae</taxon>
        <taxon>Vagococcus</taxon>
    </lineage>
</organism>
<dbReference type="PANTHER" id="PTHR30580">
    <property type="entry name" value="PRIMOSOMAL PROTEIN N"/>
    <property type="match status" value="1"/>
</dbReference>
<feature type="domain" description="Helicase C-terminal" evidence="14">
    <location>
        <begin position="549"/>
        <end position="703"/>
    </location>
</feature>
<evidence type="ECO:0000256" key="4">
    <source>
        <dbReference type="ARBA" id="ARBA00022741"/>
    </source>
</evidence>
<comment type="cofactor">
    <cofactor evidence="12">
        <name>Zn(2+)</name>
        <dbReference type="ChEBI" id="CHEBI:29105"/>
    </cofactor>
    <text evidence="12">Binds 2 zinc ions per subunit.</text>
</comment>
<evidence type="ECO:0000256" key="8">
    <source>
        <dbReference type="ARBA" id="ARBA00022840"/>
    </source>
</evidence>
<dbReference type="SMART" id="SM00490">
    <property type="entry name" value="HELICc"/>
    <property type="match status" value="1"/>
</dbReference>
<dbReference type="SMART" id="SM00487">
    <property type="entry name" value="DEXDc"/>
    <property type="match status" value="1"/>
</dbReference>